<proteinExistence type="predicted"/>
<feature type="transmembrane region" description="Helical" evidence="5">
    <location>
        <begin position="123"/>
        <end position="152"/>
    </location>
</feature>
<feature type="transmembrane region" description="Helical" evidence="5">
    <location>
        <begin position="298"/>
        <end position="320"/>
    </location>
</feature>
<name>A0A9W6RQI6_9ACTN</name>
<keyword evidence="3 5" id="KW-1133">Transmembrane helix</keyword>
<dbReference type="GO" id="GO:0022857">
    <property type="term" value="F:transmembrane transporter activity"/>
    <property type="evidence" value="ECO:0007669"/>
    <property type="project" value="InterPro"/>
</dbReference>
<keyword evidence="4 5" id="KW-0472">Membrane</keyword>
<dbReference type="GO" id="GO:0005886">
    <property type="term" value="C:plasma membrane"/>
    <property type="evidence" value="ECO:0007669"/>
    <property type="project" value="UniProtKB-SubCell"/>
</dbReference>
<dbReference type="Gene3D" id="1.20.1250.20">
    <property type="entry name" value="MFS general substrate transporter like domains"/>
    <property type="match status" value="1"/>
</dbReference>
<dbReference type="Pfam" id="PF07690">
    <property type="entry name" value="MFS_1"/>
    <property type="match status" value="1"/>
</dbReference>
<evidence type="ECO:0000313" key="7">
    <source>
        <dbReference type="EMBL" id="GLY79754.1"/>
    </source>
</evidence>
<dbReference type="EMBL" id="BSTJ01000012">
    <property type="protein sequence ID" value="GLY79754.1"/>
    <property type="molecule type" value="Genomic_DNA"/>
</dbReference>
<feature type="transmembrane region" description="Helical" evidence="5">
    <location>
        <begin position="384"/>
        <end position="402"/>
    </location>
</feature>
<feature type="domain" description="Major facilitator superfamily (MFS) profile" evidence="6">
    <location>
        <begin position="31"/>
        <end position="410"/>
    </location>
</feature>
<evidence type="ECO:0000256" key="4">
    <source>
        <dbReference type="ARBA" id="ARBA00023136"/>
    </source>
</evidence>
<feature type="transmembrane region" description="Helical" evidence="5">
    <location>
        <begin position="358"/>
        <end position="378"/>
    </location>
</feature>
<accession>A0A9W6RQI6</accession>
<evidence type="ECO:0000259" key="6">
    <source>
        <dbReference type="PROSITE" id="PS50850"/>
    </source>
</evidence>
<evidence type="ECO:0000256" key="2">
    <source>
        <dbReference type="ARBA" id="ARBA00022692"/>
    </source>
</evidence>
<organism evidence="7 8">
    <name type="scientific">Actinoallomurus iriomotensis</name>
    <dbReference type="NCBI Taxonomy" id="478107"/>
    <lineage>
        <taxon>Bacteria</taxon>
        <taxon>Bacillati</taxon>
        <taxon>Actinomycetota</taxon>
        <taxon>Actinomycetes</taxon>
        <taxon>Streptosporangiales</taxon>
        <taxon>Thermomonosporaceae</taxon>
        <taxon>Actinoallomurus</taxon>
    </lineage>
</organism>
<protein>
    <submittedName>
        <fullName evidence="7">MFS transporter</fullName>
    </submittedName>
</protein>
<comment type="caution">
    <text evidence="7">The sequence shown here is derived from an EMBL/GenBank/DDBJ whole genome shotgun (WGS) entry which is preliminary data.</text>
</comment>
<dbReference type="PANTHER" id="PTHR23531">
    <property type="entry name" value="QUINOLENE RESISTANCE PROTEIN NORA"/>
    <property type="match status" value="1"/>
</dbReference>
<evidence type="ECO:0000256" key="5">
    <source>
        <dbReference type="SAM" id="Phobius"/>
    </source>
</evidence>
<dbReference type="InterPro" id="IPR052714">
    <property type="entry name" value="MFS_Exporter"/>
</dbReference>
<dbReference type="PROSITE" id="PS50850">
    <property type="entry name" value="MFS"/>
    <property type="match status" value="1"/>
</dbReference>
<feature type="transmembrane region" description="Helical" evidence="5">
    <location>
        <begin position="186"/>
        <end position="207"/>
    </location>
</feature>
<feature type="transmembrane region" description="Helical" evidence="5">
    <location>
        <begin position="326"/>
        <end position="346"/>
    </location>
</feature>
<dbReference type="InterPro" id="IPR011701">
    <property type="entry name" value="MFS"/>
</dbReference>
<evidence type="ECO:0000256" key="3">
    <source>
        <dbReference type="ARBA" id="ARBA00022989"/>
    </source>
</evidence>
<feature type="transmembrane region" description="Helical" evidence="5">
    <location>
        <begin position="234"/>
        <end position="258"/>
    </location>
</feature>
<comment type="subcellular location">
    <subcellularLocation>
        <location evidence="1">Cell membrane</location>
        <topology evidence="1">Multi-pass membrane protein</topology>
    </subcellularLocation>
</comment>
<dbReference type="InterPro" id="IPR036259">
    <property type="entry name" value="MFS_trans_sf"/>
</dbReference>
<dbReference type="PANTHER" id="PTHR23531:SF1">
    <property type="entry name" value="QUINOLENE RESISTANCE PROTEIN NORA"/>
    <property type="match status" value="1"/>
</dbReference>
<feature type="transmembrane region" description="Helical" evidence="5">
    <location>
        <begin position="99"/>
        <end position="117"/>
    </location>
</feature>
<evidence type="ECO:0000256" key="1">
    <source>
        <dbReference type="ARBA" id="ARBA00004651"/>
    </source>
</evidence>
<feature type="transmembrane region" description="Helical" evidence="5">
    <location>
        <begin position="264"/>
        <end position="286"/>
    </location>
</feature>
<reference evidence="7" key="1">
    <citation type="submission" date="2023-03" db="EMBL/GenBank/DDBJ databases">
        <title>Actinoallomurus iriomotensis NBRC 103681.</title>
        <authorList>
            <person name="Ichikawa N."/>
            <person name="Sato H."/>
            <person name="Tonouchi N."/>
        </authorList>
    </citation>
    <scope>NUCLEOTIDE SEQUENCE</scope>
    <source>
        <strain evidence="7">NBRC 103681</strain>
    </source>
</reference>
<feature type="transmembrane region" description="Helical" evidence="5">
    <location>
        <begin position="66"/>
        <end position="87"/>
    </location>
</feature>
<dbReference type="SUPFAM" id="SSF103473">
    <property type="entry name" value="MFS general substrate transporter"/>
    <property type="match status" value="1"/>
</dbReference>
<evidence type="ECO:0000313" key="8">
    <source>
        <dbReference type="Proteomes" id="UP001165135"/>
    </source>
</evidence>
<keyword evidence="2 5" id="KW-0812">Transmembrane</keyword>
<dbReference type="Proteomes" id="UP001165135">
    <property type="component" value="Unassembled WGS sequence"/>
</dbReference>
<sequence>MTRLPRSVLGMAIDTLPAATAPTTTVAPPKLVSRALLLRFVSVIGSSIGFYLPLSVMPMFADQSGSGGGAGLATVTLLLATVACELVTPRLVGRIGYRWALALGLILLGAPTAVLTFSADPGVILAVSAVRGAGFAISVVAGGAITAALIPADRRGEGLALVGIVSGTPGLLALPAGVWAATRFGYTPVFVVTTVAPLLALLSVPGLPRRTASAPRRAASAPRRGVLGGLRNPALALPATMFAASTAAVGVLVTFLPLATRGQATWVATAALFIQPASSTVSRWIAGRIGDRRGQACLLAPGLILSAAGMAAFVCTSIPAAVLAGALVFGTGFGVLQNATLTLMYTRVAAGEEGAVSAIWNAAYDLGMAAGAFCAGLTVTRLGYPATFVLTAAALLPALVLVRRDRNAADPATAARRLA</sequence>
<dbReference type="AlphaFoldDB" id="A0A9W6RQI6"/>
<feature type="transmembrane region" description="Helical" evidence="5">
    <location>
        <begin position="36"/>
        <end position="54"/>
    </location>
</feature>
<dbReference type="InterPro" id="IPR020846">
    <property type="entry name" value="MFS_dom"/>
</dbReference>
<gene>
    <name evidence="7" type="ORF">Airi01_080210</name>
</gene>
<feature type="transmembrane region" description="Helical" evidence="5">
    <location>
        <begin position="159"/>
        <end position="180"/>
    </location>
</feature>